<dbReference type="EMBL" id="NEVH01007451">
    <property type="protein sequence ID" value="PNF35662.1"/>
    <property type="molecule type" value="Genomic_DNA"/>
</dbReference>
<protein>
    <submittedName>
        <fullName evidence="1">Uncharacterized protein</fullName>
    </submittedName>
</protein>
<name>A0A2J7R493_9NEOP</name>
<dbReference type="OrthoDB" id="10585730at2759"/>
<keyword evidence="2" id="KW-1185">Reference proteome</keyword>
<comment type="caution">
    <text evidence="1">The sequence shown here is derived from an EMBL/GenBank/DDBJ whole genome shotgun (WGS) entry which is preliminary data.</text>
</comment>
<proteinExistence type="predicted"/>
<organism evidence="1 2">
    <name type="scientific">Cryptotermes secundus</name>
    <dbReference type="NCBI Taxonomy" id="105785"/>
    <lineage>
        <taxon>Eukaryota</taxon>
        <taxon>Metazoa</taxon>
        <taxon>Ecdysozoa</taxon>
        <taxon>Arthropoda</taxon>
        <taxon>Hexapoda</taxon>
        <taxon>Insecta</taxon>
        <taxon>Pterygota</taxon>
        <taxon>Neoptera</taxon>
        <taxon>Polyneoptera</taxon>
        <taxon>Dictyoptera</taxon>
        <taxon>Blattodea</taxon>
        <taxon>Blattoidea</taxon>
        <taxon>Termitoidae</taxon>
        <taxon>Kalotermitidae</taxon>
        <taxon>Cryptotermitinae</taxon>
        <taxon>Cryptotermes</taxon>
    </lineage>
</organism>
<gene>
    <name evidence="1" type="ORF">B7P43_G17472</name>
</gene>
<feature type="non-terminal residue" evidence="1">
    <location>
        <position position="330"/>
    </location>
</feature>
<reference evidence="1 2" key="1">
    <citation type="submission" date="2017-12" db="EMBL/GenBank/DDBJ databases">
        <title>Hemimetabolous genomes reveal molecular basis of termite eusociality.</title>
        <authorList>
            <person name="Harrison M.C."/>
            <person name="Jongepier E."/>
            <person name="Robertson H.M."/>
            <person name="Arning N."/>
            <person name="Bitard-Feildel T."/>
            <person name="Chao H."/>
            <person name="Childers C.P."/>
            <person name="Dinh H."/>
            <person name="Doddapaneni H."/>
            <person name="Dugan S."/>
            <person name="Gowin J."/>
            <person name="Greiner C."/>
            <person name="Han Y."/>
            <person name="Hu H."/>
            <person name="Hughes D.S.T."/>
            <person name="Huylmans A.-K."/>
            <person name="Kemena C."/>
            <person name="Kremer L.P.M."/>
            <person name="Lee S.L."/>
            <person name="Lopez-Ezquerra A."/>
            <person name="Mallet L."/>
            <person name="Monroy-Kuhn J.M."/>
            <person name="Moser A."/>
            <person name="Murali S.C."/>
            <person name="Muzny D.M."/>
            <person name="Otani S."/>
            <person name="Piulachs M.-D."/>
            <person name="Poelchau M."/>
            <person name="Qu J."/>
            <person name="Schaub F."/>
            <person name="Wada-Katsumata A."/>
            <person name="Worley K.C."/>
            <person name="Xie Q."/>
            <person name="Ylla G."/>
            <person name="Poulsen M."/>
            <person name="Gibbs R.A."/>
            <person name="Schal C."/>
            <person name="Richards S."/>
            <person name="Belles X."/>
            <person name="Korb J."/>
            <person name="Bornberg-Bauer E."/>
        </authorList>
    </citation>
    <scope>NUCLEOTIDE SEQUENCE [LARGE SCALE GENOMIC DNA]</scope>
    <source>
        <tissue evidence="1">Whole body</tissue>
    </source>
</reference>
<dbReference type="AlphaFoldDB" id="A0A2J7R493"/>
<evidence type="ECO:0000313" key="2">
    <source>
        <dbReference type="Proteomes" id="UP000235965"/>
    </source>
</evidence>
<evidence type="ECO:0000313" key="1">
    <source>
        <dbReference type="EMBL" id="PNF35662.1"/>
    </source>
</evidence>
<sequence>MTGNSTFQPLYNTLINTIVEPIMKNISSENITTNLNTQYLHNISRSDVQRSGNNLSSVRTTAYNLSSQSLEITTLFAKSHDSVTFSPYLLSTSNHENESLHTPAMNNSNINDFNHPPIMPINPLVSYSMPSTNNLSTAFPEVNTNLSEDHKQVGQEDNNITYTVHSNVSDQYSALHTRKLPEGKPVVTLIPEEVHKVPSVTQNSSSFISSRVSERNIQTNTFENYTSFHSESSINPTTPLFYSSAGAYINSEISPNTFPVTTTSTESEIASETIIESHNVVSEEDFPQTILAPVTSANCSAMSLVTPVSHSLSSSFDTPTKTVETWDTNA</sequence>
<dbReference type="Proteomes" id="UP000235965">
    <property type="component" value="Unassembled WGS sequence"/>
</dbReference>
<accession>A0A2J7R493</accession>